<sequence length="361" mass="40625">MAWSVSWFRHVILAILLLFAFSTALSIPDERLQGDALARPVLGRRHALDLYTPELNSTDGLLGRAPNIRPIPSAADDVWNRATDKGKLLECWMKDPSAAGALGTSKWNDYNALKEWGWIESTTTLYGGERSPGFSDILGPFGDDDWTNENKVVKFEHKGQHPDQEVTQPDGSRRTVSYPPTNAVYENKLYPGRGVIIAEWNWNPQVMIKDEQTSKGGDWDPDTMRQPDLFQMSDFWWLMWKKYTTSAQRSALRAIAKHNIVNEPTQQVIARALKQQWPDENEPSLGRAPVWPGKVFTPDMEGFAPLLGINSIWGVPWFLIQHHGDGGLGRLEVKKITVFVDTVSPVFYQPSAIVEVGAVED</sequence>
<dbReference type="EMBL" id="JAXOVC010000004">
    <property type="protein sequence ID" value="KAK4502698.1"/>
    <property type="molecule type" value="Genomic_DNA"/>
</dbReference>
<dbReference type="Proteomes" id="UP001305779">
    <property type="component" value="Unassembled WGS sequence"/>
</dbReference>
<keyword evidence="2" id="KW-0732">Signal</keyword>
<accession>A0ABR0ENB2</accession>
<keyword evidence="4" id="KW-1185">Reference proteome</keyword>
<feature type="signal peptide" evidence="2">
    <location>
        <begin position="1"/>
        <end position="24"/>
    </location>
</feature>
<organism evidence="3 4">
    <name type="scientific">Zasmidium cellare</name>
    <name type="common">Wine cellar mold</name>
    <name type="synonym">Racodium cellare</name>
    <dbReference type="NCBI Taxonomy" id="395010"/>
    <lineage>
        <taxon>Eukaryota</taxon>
        <taxon>Fungi</taxon>
        <taxon>Dikarya</taxon>
        <taxon>Ascomycota</taxon>
        <taxon>Pezizomycotina</taxon>
        <taxon>Dothideomycetes</taxon>
        <taxon>Dothideomycetidae</taxon>
        <taxon>Mycosphaerellales</taxon>
        <taxon>Mycosphaerellaceae</taxon>
        <taxon>Zasmidium</taxon>
    </lineage>
</organism>
<reference evidence="3 4" key="1">
    <citation type="journal article" date="2023" name="G3 (Bethesda)">
        <title>A chromosome-level genome assembly of Zasmidium syzygii isolated from banana leaves.</title>
        <authorList>
            <person name="van Westerhoven A.C."/>
            <person name="Mehrabi R."/>
            <person name="Talebi R."/>
            <person name="Steentjes M.B.F."/>
            <person name="Corcolon B."/>
            <person name="Chong P.A."/>
            <person name="Kema G.H.J."/>
            <person name="Seidl M.F."/>
        </authorList>
    </citation>
    <scope>NUCLEOTIDE SEQUENCE [LARGE SCALE GENOMIC DNA]</scope>
    <source>
        <strain evidence="3 4">P124</strain>
    </source>
</reference>
<evidence type="ECO:0000313" key="4">
    <source>
        <dbReference type="Proteomes" id="UP001305779"/>
    </source>
</evidence>
<feature type="region of interest" description="Disordered" evidence="1">
    <location>
        <begin position="157"/>
        <end position="178"/>
    </location>
</feature>
<feature type="chain" id="PRO_5047481743" evidence="2">
    <location>
        <begin position="25"/>
        <end position="361"/>
    </location>
</feature>
<evidence type="ECO:0000256" key="1">
    <source>
        <dbReference type="SAM" id="MobiDB-lite"/>
    </source>
</evidence>
<gene>
    <name evidence="3" type="ORF">PRZ48_006124</name>
</gene>
<feature type="compositionally biased region" description="Polar residues" evidence="1">
    <location>
        <begin position="165"/>
        <end position="178"/>
    </location>
</feature>
<proteinExistence type="predicted"/>
<comment type="caution">
    <text evidence="3">The sequence shown here is derived from an EMBL/GenBank/DDBJ whole genome shotgun (WGS) entry which is preliminary data.</text>
</comment>
<evidence type="ECO:0000313" key="3">
    <source>
        <dbReference type="EMBL" id="KAK4502698.1"/>
    </source>
</evidence>
<name>A0ABR0ENB2_ZASCE</name>
<protein>
    <submittedName>
        <fullName evidence="3">Uncharacterized protein</fullName>
    </submittedName>
</protein>
<evidence type="ECO:0000256" key="2">
    <source>
        <dbReference type="SAM" id="SignalP"/>
    </source>
</evidence>